<evidence type="ECO:0000259" key="9">
    <source>
        <dbReference type="PROSITE" id="PS50928"/>
    </source>
</evidence>
<keyword evidence="6 8" id="KW-1133">Transmembrane helix</keyword>
<feature type="transmembrane region" description="Helical" evidence="8">
    <location>
        <begin position="70"/>
        <end position="91"/>
    </location>
</feature>
<evidence type="ECO:0000313" key="11">
    <source>
        <dbReference type="Proteomes" id="UP000824247"/>
    </source>
</evidence>
<name>A0A9E2KXC6_9BACT</name>
<dbReference type="InterPro" id="IPR000515">
    <property type="entry name" value="MetI-like"/>
</dbReference>
<evidence type="ECO:0000256" key="7">
    <source>
        <dbReference type="ARBA" id="ARBA00023136"/>
    </source>
</evidence>
<evidence type="ECO:0000256" key="6">
    <source>
        <dbReference type="ARBA" id="ARBA00022989"/>
    </source>
</evidence>
<keyword evidence="3 8" id="KW-0813">Transport</keyword>
<dbReference type="Proteomes" id="UP000824247">
    <property type="component" value="Unassembled WGS sequence"/>
</dbReference>
<feature type="transmembrane region" description="Helical" evidence="8">
    <location>
        <begin position="180"/>
        <end position="205"/>
    </location>
</feature>
<dbReference type="PROSITE" id="PS50928">
    <property type="entry name" value="ABC_TM1"/>
    <property type="match status" value="1"/>
</dbReference>
<dbReference type="EMBL" id="JAHLFM010000021">
    <property type="protein sequence ID" value="MBU3830803.1"/>
    <property type="molecule type" value="Genomic_DNA"/>
</dbReference>
<dbReference type="AlphaFoldDB" id="A0A9E2KXC6"/>
<dbReference type="CDD" id="cd06261">
    <property type="entry name" value="TM_PBP2"/>
    <property type="match status" value="1"/>
</dbReference>
<keyword evidence="7 8" id="KW-0472">Membrane</keyword>
<gene>
    <name evidence="10" type="ORF">H9897_01455</name>
</gene>
<dbReference type="Pfam" id="PF00528">
    <property type="entry name" value="BPD_transp_1"/>
    <property type="match status" value="1"/>
</dbReference>
<evidence type="ECO:0000256" key="4">
    <source>
        <dbReference type="ARBA" id="ARBA00022475"/>
    </source>
</evidence>
<dbReference type="PANTHER" id="PTHR43848">
    <property type="entry name" value="PUTRESCINE TRANSPORT SYSTEM PERMEASE PROTEIN POTI"/>
    <property type="match status" value="1"/>
</dbReference>
<dbReference type="InterPro" id="IPR051789">
    <property type="entry name" value="Bact_Polyamine_Transport"/>
</dbReference>
<dbReference type="SUPFAM" id="SSF161098">
    <property type="entry name" value="MetI-like"/>
    <property type="match status" value="1"/>
</dbReference>
<sequence length="285" mass="32148">MTRFLNFLKKTYIFIILFLIYAPLIIVIFLSFTDPSSKGNINLNFSFNNGENWLMLFQNDEFLNALSNTAIIVIFTVPISTIIATLTCFGIWNAKNVYKNITLGSSKLNMIVPDIITGISLALLFSLTIIPMGVNLGFTTIILAHISFCTPYAILIIYPRMMKMKKNLILASMDLGYSKIYTFFKVIIPFLMPAIISAAAIVFSISFDDFIITKLVGGKISTISTEMYTMAKGIKAWAVTFGAIIVLFIFFLAFLIGIKKYLKERKHSNAFKSKFSKNINKIYKL</sequence>
<evidence type="ECO:0000256" key="8">
    <source>
        <dbReference type="RuleBase" id="RU363032"/>
    </source>
</evidence>
<evidence type="ECO:0000256" key="2">
    <source>
        <dbReference type="ARBA" id="ARBA00007069"/>
    </source>
</evidence>
<protein>
    <submittedName>
        <fullName evidence="10">ABC transporter permease</fullName>
    </submittedName>
</protein>
<keyword evidence="5 8" id="KW-0812">Transmembrane</keyword>
<comment type="caution">
    <text evidence="10">The sequence shown here is derived from an EMBL/GenBank/DDBJ whole genome shotgun (WGS) entry which is preliminary data.</text>
</comment>
<comment type="subcellular location">
    <subcellularLocation>
        <location evidence="1 8">Cell membrane</location>
        <topology evidence="1 8">Multi-pass membrane protein</topology>
    </subcellularLocation>
</comment>
<dbReference type="GO" id="GO:0055085">
    <property type="term" value="P:transmembrane transport"/>
    <property type="evidence" value="ECO:0007669"/>
    <property type="project" value="InterPro"/>
</dbReference>
<evidence type="ECO:0000256" key="5">
    <source>
        <dbReference type="ARBA" id="ARBA00022692"/>
    </source>
</evidence>
<comment type="similarity">
    <text evidence="2">Belongs to the binding-protein-dependent transport system permease family. CysTW subfamily.</text>
</comment>
<feature type="domain" description="ABC transmembrane type-1" evidence="9">
    <location>
        <begin position="66"/>
        <end position="256"/>
    </location>
</feature>
<dbReference type="PANTHER" id="PTHR43848:SF2">
    <property type="entry name" value="PUTRESCINE TRANSPORT SYSTEM PERMEASE PROTEIN POTI"/>
    <property type="match status" value="1"/>
</dbReference>
<dbReference type="InterPro" id="IPR035906">
    <property type="entry name" value="MetI-like_sf"/>
</dbReference>
<dbReference type="Gene3D" id="1.10.3720.10">
    <property type="entry name" value="MetI-like"/>
    <property type="match status" value="1"/>
</dbReference>
<reference evidence="10" key="1">
    <citation type="journal article" date="2021" name="PeerJ">
        <title>Extensive microbial diversity within the chicken gut microbiome revealed by metagenomics and culture.</title>
        <authorList>
            <person name="Gilroy R."/>
            <person name="Ravi A."/>
            <person name="Getino M."/>
            <person name="Pursley I."/>
            <person name="Horton D.L."/>
            <person name="Alikhan N.F."/>
            <person name="Baker D."/>
            <person name="Gharbi K."/>
            <person name="Hall N."/>
            <person name="Watson M."/>
            <person name="Adriaenssens E.M."/>
            <person name="Foster-Nyarko E."/>
            <person name="Jarju S."/>
            <person name="Secka A."/>
            <person name="Antonio M."/>
            <person name="Oren A."/>
            <person name="Chaudhuri R.R."/>
            <person name="La Ragione R."/>
            <person name="Hildebrand F."/>
            <person name="Pallen M.J."/>
        </authorList>
    </citation>
    <scope>NUCLEOTIDE SEQUENCE</scope>
    <source>
        <strain evidence="10">A5-1222</strain>
    </source>
</reference>
<dbReference type="GO" id="GO:0005886">
    <property type="term" value="C:plasma membrane"/>
    <property type="evidence" value="ECO:0007669"/>
    <property type="project" value="UniProtKB-SubCell"/>
</dbReference>
<feature type="transmembrane region" description="Helical" evidence="8">
    <location>
        <begin position="236"/>
        <end position="258"/>
    </location>
</feature>
<keyword evidence="4" id="KW-1003">Cell membrane</keyword>
<evidence type="ECO:0000313" key="10">
    <source>
        <dbReference type="EMBL" id="MBU3830803.1"/>
    </source>
</evidence>
<accession>A0A9E2KXC6</accession>
<evidence type="ECO:0000256" key="3">
    <source>
        <dbReference type="ARBA" id="ARBA00022448"/>
    </source>
</evidence>
<reference evidence="10" key="2">
    <citation type="submission" date="2021-04" db="EMBL/GenBank/DDBJ databases">
        <authorList>
            <person name="Gilroy R."/>
        </authorList>
    </citation>
    <scope>NUCLEOTIDE SEQUENCE</scope>
    <source>
        <strain evidence="10">A5-1222</strain>
    </source>
</reference>
<feature type="transmembrane region" description="Helical" evidence="8">
    <location>
        <begin position="111"/>
        <end position="130"/>
    </location>
</feature>
<evidence type="ECO:0000256" key="1">
    <source>
        <dbReference type="ARBA" id="ARBA00004651"/>
    </source>
</evidence>
<feature type="transmembrane region" description="Helical" evidence="8">
    <location>
        <begin position="12"/>
        <end position="32"/>
    </location>
</feature>
<organism evidence="10 11">
    <name type="scientific">Candidatus Ureaplasma intestinipullorum</name>
    <dbReference type="NCBI Taxonomy" id="2838770"/>
    <lineage>
        <taxon>Bacteria</taxon>
        <taxon>Bacillati</taxon>
        <taxon>Mycoplasmatota</taxon>
        <taxon>Mycoplasmoidales</taxon>
        <taxon>Mycoplasmoidaceae</taxon>
        <taxon>Ureaplasma</taxon>
    </lineage>
</organism>
<proteinExistence type="inferred from homology"/>
<feature type="transmembrane region" description="Helical" evidence="8">
    <location>
        <begin position="136"/>
        <end position="159"/>
    </location>
</feature>